<evidence type="ECO:0000256" key="1">
    <source>
        <dbReference type="SAM" id="MobiDB-lite"/>
    </source>
</evidence>
<feature type="signal peptide" evidence="3">
    <location>
        <begin position="1"/>
        <end position="29"/>
    </location>
</feature>
<keyword evidence="2" id="KW-1133">Transmembrane helix</keyword>
<feature type="region of interest" description="Disordered" evidence="1">
    <location>
        <begin position="199"/>
        <end position="230"/>
    </location>
</feature>
<feature type="transmembrane region" description="Helical" evidence="2">
    <location>
        <begin position="249"/>
        <end position="271"/>
    </location>
</feature>
<feature type="compositionally biased region" description="Low complexity" evidence="1">
    <location>
        <begin position="219"/>
        <end position="230"/>
    </location>
</feature>
<protein>
    <submittedName>
        <fullName evidence="4">Uncharacterized protein</fullName>
    </submittedName>
</protein>
<feature type="compositionally biased region" description="Polar residues" evidence="1">
    <location>
        <begin position="202"/>
        <end position="218"/>
    </location>
</feature>
<evidence type="ECO:0000256" key="2">
    <source>
        <dbReference type="SAM" id="Phobius"/>
    </source>
</evidence>
<comment type="caution">
    <text evidence="4">The sequence shown here is derived from an EMBL/GenBank/DDBJ whole genome shotgun (WGS) entry which is preliminary data.</text>
</comment>
<evidence type="ECO:0000313" key="5">
    <source>
        <dbReference type="Proteomes" id="UP000283509"/>
    </source>
</evidence>
<accession>A0A423SDU0</accession>
<gene>
    <name evidence="4" type="ORF">C7M84_019789</name>
</gene>
<proteinExistence type="predicted"/>
<name>A0A423SDU0_PENVA</name>
<reference evidence="4 5" key="1">
    <citation type="submission" date="2018-04" db="EMBL/GenBank/DDBJ databases">
        <authorList>
            <person name="Zhang X."/>
            <person name="Yuan J."/>
            <person name="Li F."/>
            <person name="Xiang J."/>
        </authorList>
    </citation>
    <scope>NUCLEOTIDE SEQUENCE [LARGE SCALE GENOMIC DNA]</scope>
    <source>
        <tissue evidence="4">Muscle</tissue>
    </source>
</reference>
<feature type="region of interest" description="Disordered" evidence="1">
    <location>
        <begin position="300"/>
        <end position="365"/>
    </location>
</feature>
<evidence type="ECO:0000256" key="3">
    <source>
        <dbReference type="SAM" id="SignalP"/>
    </source>
</evidence>
<reference evidence="4 5" key="2">
    <citation type="submission" date="2019-01" db="EMBL/GenBank/DDBJ databases">
        <title>The decoding of complex shrimp genome reveals the adaptation for benthos swimmer, frequently molting mechanism and breeding impact on genome.</title>
        <authorList>
            <person name="Sun Y."/>
            <person name="Gao Y."/>
            <person name="Yu Y."/>
        </authorList>
    </citation>
    <scope>NUCLEOTIDE SEQUENCE [LARGE SCALE GENOMIC DNA]</scope>
    <source>
        <tissue evidence="4">Muscle</tissue>
    </source>
</reference>
<dbReference type="InterPro" id="IPR036508">
    <property type="entry name" value="Chitin-bd_dom_sf"/>
</dbReference>
<dbReference type="Proteomes" id="UP000283509">
    <property type="component" value="Unassembled WGS sequence"/>
</dbReference>
<keyword evidence="2" id="KW-0472">Membrane</keyword>
<feature type="chain" id="PRO_5019136261" evidence="3">
    <location>
        <begin position="30"/>
        <end position="438"/>
    </location>
</feature>
<dbReference type="GO" id="GO:0008061">
    <property type="term" value="F:chitin binding"/>
    <property type="evidence" value="ECO:0007669"/>
    <property type="project" value="InterPro"/>
</dbReference>
<evidence type="ECO:0000313" key="4">
    <source>
        <dbReference type="EMBL" id="ROT62375.1"/>
    </source>
</evidence>
<dbReference type="EMBL" id="QCYY01003705">
    <property type="protein sequence ID" value="ROT62375.1"/>
    <property type="molecule type" value="Genomic_DNA"/>
</dbReference>
<keyword evidence="5" id="KW-1185">Reference proteome</keyword>
<dbReference type="OrthoDB" id="6360447at2759"/>
<keyword evidence="2" id="KW-0812">Transmembrane</keyword>
<dbReference type="SUPFAM" id="SSF57625">
    <property type="entry name" value="Invertebrate chitin-binding proteins"/>
    <property type="match status" value="1"/>
</dbReference>
<organism evidence="4 5">
    <name type="scientific">Penaeus vannamei</name>
    <name type="common">Whiteleg shrimp</name>
    <name type="synonym">Litopenaeus vannamei</name>
    <dbReference type="NCBI Taxonomy" id="6689"/>
    <lineage>
        <taxon>Eukaryota</taxon>
        <taxon>Metazoa</taxon>
        <taxon>Ecdysozoa</taxon>
        <taxon>Arthropoda</taxon>
        <taxon>Crustacea</taxon>
        <taxon>Multicrustacea</taxon>
        <taxon>Malacostraca</taxon>
        <taxon>Eumalacostraca</taxon>
        <taxon>Eucarida</taxon>
        <taxon>Decapoda</taxon>
        <taxon>Dendrobranchiata</taxon>
        <taxon>Penaeoidea</taxon>
        <taxon>Penaeidae</taxon>
        <taxon>Penaeus</taxon>
    </lineage>
</organism>
<sequence length="438" mass="48187">MSRPERRLLMKAFSMALILLLSILGVAFSATNTVYHRGARGAHPGREALWANRPRHVTPTYQSPYVGQDSPANPLTQETSAYEDPKLTGEEMAAKCSSAKGNGSREICGYCKELLSCAPGEVPGATFCGERAWCRMVSLEGESRAGCFPECPECECPSVGQDGRLFPDPLDPRTYFVCDDFALRGQRFYRCPPGTHFDAQSEHTSSALPSASTSGRPMTSTFAETTTAAPTPSPCLVDCQLSTLIFLRFFPLVLAAGILFLLGGAILLLALREDQPNPRQQHVSPSIDRYNASPTVVSISSTEGVDRGDTAPELPAPALSATDLPPSPVQARNQLYRTHRGRDPRDGPTSRRSRRRHRQTSASLFRQRSFSIPRAHLRRRKDDHLRLLSLKPTQLPERSTGCVSLQLRDDAHTARELLTVSQRQYQQHHYPASGTATS</sequence>
<dbReference type="AlphaFoldDB" id="A0A423SDU0"/>
<keyword evidence="3" id="KW-0732">Signal</keyword>